<evidence type="ECO:0000313" key="2">
    <source>
        <dbReference type="EMBL" id="KAH3739412.1"/>
    </source>
</evidence>
<keyword evidence="3" id="KW-1185">Reference proteome</keyword>
<feature type="region of interest" description="Disordered" evidence="1">
    <location>
        <begin position="1"/>
        <end position="51"/>
    </location>
</feature>
<evidence type="ECO:0000313" key="3">
    <source>
        <dbReference type="Proteomes" id="UP000828390"/>
    </source>
</evidence>
<name>A0A9D4D630_DREPO</name>
<dbReference type="Proteomes" id="UP000828390">
    <property type="component" value="Unassembled WGS sequence"/>
</dbReference>
<sequence length="51" mass="5640">MRDEVNDKSDVLVMRDEVTDNSDVGMTGFDDTSNKSNPPPSDKCKGTTFDK</sequence>
<reference evidence="2" key="2">
    <citation type="submission" date="2020-11" db="EMBL/GenBank/DDBJ databases">
        <authorList>
            <person name="McCartney M.A."/>
            <person name="Auch B."/>
            <person name="Kono T."/>
            <person name="Mallez S."/>
            <person name="Becker A."/>
            <person name="Gohl D.M."/>
            <person name="Silverstein K.A.T."/>
            <person name="Koren S."/>
            <person name="Bechman K.B."/>
            <person name="Herman A."/>
            <person name="Abrahante J.E."/>
            <person name="Garbe J."/>
        </authorList>
    </citation>
    <scope>NUCLEOTIDE SEQUENCE</scope>
    <source>
        <strain evidence="2">Duluth1</strain>
        <tissue evidence="2">Whole animal</tissue>
    </source>
</reference>
<organism evidence="2 3">
    <name type="scientific">Dreissena polymorpha</name>
    <name type="common">Zebra mussel</name>
    <name type="synonym">Mytilus polymorpha</name>
    <dbReference type="NCBI Taxonomy" id="45954"/>
    <lineage>
        <taxon>Eukaryota</taxon>
        <taxon>Metazoa</taxon>
        <taxon>Spiralia</taxon>
        <taxon>Lophotrochozoa</taxon>
        <taxon>Mollusca</taxon>
        <taxon>Bivalvia</taxon>
        <taxon>Autobranchia</taxon>
        <taxon>Heteroconchia</taxon>
        <taxon>Euheterodonta</taxon>
        <taxon>Imparidentia</taxon>
        <taxon>Neoheterodontei</taxon>
        <taxon>Myida</taxon>
        <taxon>Dreissenoidea</taxon>
        <taxon>Dreissenidae</taxon>
        <taxon>Dreissena</taxon>
    </lineage>
</organism>
<reference evidence="2" key="1">
    <citation type="journal article" date="2019" name="bioRxiv">
        <title>The Genome of the Zebra Mussel, Dreissena polymorpha: A Resource for Invasive Species Research.</title>
        <authorList>
            <person name="McCartney M.A."/>
            <person name="Auch B."/>
            <person name="Kono T."/>
            <person name="Mallez S."/>
            <person name="Zhang Y."/>
            <person name="Obille A."/>
            <person name="Becker A."/>
            <person name="Abrahante J.E."/>
            <person name="Garbe J."/>
            <person name="Badalamenti J.P."/>
            <person name="Herman A."/>
            <person name="Mangelson H."/>
            <person name="Liachko I."/>
            <person name="Sullivan S."/>
            <person name="Sone E.D."/>
            <person name="Koren S."/>
            <person name="Silverstein K.A.T."/>
            <person name="Beckman K.B."/>
            <person name="Gohl D.M."/>
        </authorList>
    </citation>
    <scope>NUCLEOTIDE SEQUENCE</scope>
    <source>
        <strain evidence="2">Duluth1</strain>
        <tissue evidence="2">Whole animal</tissue>
    </source>
</reference>
<feature type="compositionally biased region" description="Basic and acidic residues" evidence="1">
    <location>
        <begin position="42"/>
        <end position="51"/>
    </location>
</feature>
<dbReference type="AlphaFoldDB" id="A0A9D4D630"/>
<feature type="compositionally biased region" description="Basic and acidic residues" evidence="1">
    <location>
        <begin position="1"/>
        <end position="18"/>
    </location>
</feature>
<comment type="caution">
    <text evidence="2">The sequence shown here is derived from an EMBL/GenBank/DDBJ whole genome shotgun (WGS) entry which is preliminary data.</text>
</comment>
<evidence type="ECO:0000256" key="1">
    <source>
        <dbReference type="SAM" id="MobiDB-lite"/>
    </source>
</evidence>
<proteinExistence type="predicted"/>
<accession>A0A9D4D630</accession>
<protein>
    <submittedName>
        <fullName evidence="2">Uncharacterized protein</fullName>
    </submittedName>
</protein>
<dbReference type="EMBL" id="JAIWYP010000011">
    <property type="protein sequence ID" value="KAH3739412.1"/>
    <property type="molecule type" value="Genomic_DNA"/>
</dbReference>
<gene>
    <name evidence="2" type="ORF">DPMN_046064</name>
</gene>